<reference evidence="3" key="1">
    <citation type="journal article" date="2019" name="Int. J. Syst. Evol. Microbiol.">
        <title>The Global Catalogue of Microorganisms (GCM) 10K type strain sequencing project: providing services to taxonomists for standard genome sequencing and annotation.</title>
        <authorList>
            <consortium name="The Broad Institute Genomics Platform"/>
            <consortium name="The Broad Institute Genome Sequencing Center for Infectious Disease"/>
            <person name="Wu L."/>
            <person name="Ma J."/>
        </authorList>
    </citation>
    <scope>NUCLEOTIDE SEQUENCE [LARGE SCALE GENOMIC DNA]</scope>
    <source>
        <strain evidence="3">JCM 4524</strain>
    </source>
</reference>
<proteinExistence type="predicted"/>
<accession>A0ABP6DEW9</accession>
<comment type="caution">
    <text evidence="2">The sequence shown here is derived from an EMBL/GenBank/DDBJ whole genome shotgun (WGS) entry which is preliminary data.</text>
</comment>
<sequence length="66" mass="7265">MDESRDRIDVVRDPQGEVPMEGAEDVDASGRLDGLIGGTATWTLMAVLAGWRGHVRRRGIEYDLPV</sequence>
<feature type="compositionally biased region" description="Basic and acidic residues" evidence="1">
    <location>
        <begin position="1"/>
        <end position="15"/>
    </location>
</feature>
<protein>
    <submittedName>
        <fullName evidence="2">Uncharacterized protein</fullName>
    </submittedName>
</protein>
<feature type="region of interest" description="Disordered" evidence="1">
    <location>
        <begin position="1"/>
        <end position="23"/>
    </location>
</feature>
<gene>
    <name evidence="2" type="ORF">GCM10010307_41410</name>
</gene>
<dbReference type="RefSeq" id="WP_344391855.1">
    <property type="nucleotide sequence ID" value="NZ_BAAASJ010000041.1"/>
</dbReference>
<evidence type="ECO:0000256" key="1">
    <source>
        <dbReference type="SAM" id="MobiDB-lite"/>
    </source>
</evidence>
<keyword evidence="3" id="KW-1185">Reference proteome</keyword>
<name>A0ABP6DEW9_9ACTN</name>
<dbReference type="Proteomes" id="UP001500151">
    <property type="component" value="Unassembled WGS sequence"/>
</dbReference>
<evidence type="ECO:0000313" key="3">
    <source>
        <dbReference type="Proteomes" id="UP001500151"/>
    </source>
</evidence>
<evidence type="ECO:0000313" key="2">
    <source>
        <dbReference type="EMBL" id="GAA2640800.1"/>
    </source>
</evidence>
<dbReference type="EMBL" id="BAAASJ010000041">
    <property type="protein sequence ID" value="GAA2640800.1"/>
    <property type="molecule type" value="Genomic_DNA"/>
</dbReference>
<organism evidence="2 3">
    <name type="scientific">Streptomyces vastus</name>
    <dbReference type="NCBI Taxonomy" id="285451"/>
    <lineage>
        <taxon>Bacteria</taxon>
        <taxon>Bacillati</taxon>
        <taxon>Actinomycetota</taxon>
        <taxon>Actinomycetes</taxon>
        <taxon>Kitasatosporales</taxon>
        <taxon>Streptomycetaceae</taxon>
        <taxon>Streptomyces</taxon>
    </lineage>
</organism>